<keyword evidence="1" id="KW-1133">Transmembrane helix</keyword>
<organism evidence="2 3">
    <name type="scientific">Grifola frondosa</name>
    <name type="common">Maitake</name>
    <name type="synonym">Polyporus frondosus</name>
    <dbReference type="NCBI Taxonomy" id="5627"/>
    <lineage>
        <taxon>Eukaryota</taxon>
        <taxon>Fungi</taxon>
        <taxon>Dikarya</taxon>
        <taxon>Basidiomycota</taxon>
        <taxon>Agaricomycotina</taxon>
        <taxon>Agaricomycetes</taxon>
        <taxon>Polyporales</taxon>
        <taxon>Grifolaceae</taxon>
        <taxon>Grifola</taxon>
    </lineage>
</organism>
<sequence>MGYSFFTSLPSALSHRFLARLNRNFPYITETSFTVDNLPRICVFYSSWFTFRIGSLSGMLSVPTCLLVICVNSIT</sequence>
<gene>
    <name evidence="2" type="ORF">A0H81_12315</name>
</gene>
<dbReference type="Proteomes" id="UP000092993">
    <property type="component" value="Unassembled WGS sequence"/>
</dbReference>
<dbReference type="EMBL" id="LUGG01000023">
    <property type="protein sequence ID" value="OBZ67960.1"/>
    <property type="molecule type" value="Genomic_DNA"/>
</dbReference>
<evidence type="ECO:0000313" key="3">
    <source>
        <dbReference type="Proteomes" id="UP000092993"/>
    </source>
</evidence>
<keyword evidence="1" id="KW-0472">Membrane</keyword>
<dbReference type="AlphaFoldDB" id="A0A1C7LTG0"/>
<feature type="transmembrane region" description="Helical" evidence="1">
    <location>
        <begin position="53"/>
        <end position="74"/>
    </location>
</feature>
<accession>A0A1C7LTG0</accession>
<keyword evidence="3" id="KW-1185">Reference proteome</keyword>
<reference evidence="2 3" key="1">
    <citation type="submission" date="2016-03" db="EMBL/GenBank/DDBJ databases">
        <title>Whole genome sequencing of Grifola frondosa 9006-11.</title>
        <authorList>
            <person name="Min B."/>
            <person name="Park H."/>
            <person name="Kim J.-G."/>
            <person name="Cho H."/>
            <person name="Oh Y.-L."/>
            <person name="Kong W.-S."/>
            <person name="Choi I.-G."/>
        </authorList>
    </citation>
    <scope>NUCLEOTIDE SEQUENCE [LARGE SCALE GENOMIC DNA]</scope>
    <source>
        <strain evidence="2 3">9006-11</strain>
    </source>
</reference>
<keyword evidence="1" id="KW-0812">Transmembrane</keyword>
<name>A0A1C7LTG0_GRIFR</name>
<proteinExistence type="predicted"/>
<protein>
    <submittedName>
        <fullName evidence="2">Uncharacterized protein</fullName>
    </submittedName>
</protein>
<evidence type="ECO:0000313" key="2">
    <source>
        <dbReference type="EMBL" id="OBZ67960.1"/>
    </source>
</evidence>
<evidence type="ECO:0000256" key="1">
    <source>
        <dbReference type="SAM" id="Phobius"/>
    </source>
</evidence>
<comment type="caution">
    <text evidence="2">The sequence shown here is derived from an EMBL/GenBank/DDBJ whole genome shotgun (WGS) entry which is preliminary data.</text>
</comment>